<dbReference type="AlphaFoldDB" id="W4LI28"/>
<evidence type="ECO:0000256" key="2">
    <source>
        <dbReference type="ARBA" id="ARBA00022840"/>
    </source>
</evidence>
<dbReference type="InterPro" id="IPR027417">
    <property type="entry name" value="P-loop_NTPase"/>
</dbReference>
<dbReference type="PANTHER" id="PTHR16305:SF28">
    <property type="entry name" value="GUANYLATE CYCLASE DOMAIN-CONTAINING PROTEIN"/>
    <property type="match status" value="1"/>
</dbReference>
<dbReference type="PANTHER" id="PTHR16305">
    <property type="entry name" value="TESTICULAR SOLUBLE ADENYLYL CYCLASE"/>
    <property type="match status" value="1"/>
</dbReference>
<dbReference type="Proteomes" id="UP000019140">
    <property type="component" value="Unassembled WGS sequence"/>
</dbReference>
<name>W4LI28_9BACT</name>
<protein>
    <recommendedName>
        <fullName evidence="3">Orc1-like AAA ATPase domain-containing protein</fullName>
    </recommendedName>
</protein>
<dbReference type="CDD" id="cd07302">
    <property type="entry name" value="CHD"/>
    <property type="match status" value="1"/>
</dbReference>
<dbReference type="GO" id="GO:0005524">
    <property type="term" value="F:ATP binding"/>
    <property type="evidence" value="ECO:0007669"/>
    <property type="project" value="UniProtKB-KW"/>
</dbReference>
<organism evidence="4 5">
    <name type="scientific">Candidatus Entotheonella gemina</name>
    <dbReference type="NCBI Taxonomy" id="1429439"/>
    <lineage>
        <taxon>Bacteria</taxon>
        <taxon>Pseudomonadati</taxon>
        <taxon>Nitrospinota/Tectimicrobiota group</taxon>
        <taxon>Candidatus Tectimicrobiota</taxon>
        <taxon>Candidatus Entotheonellia</taxon>
        <taxon>Candidatus Entotheonellales</taxon>
        <taxon>Candidatus Entotheonellaceae</taxon>
        <taxon>Candidatus Entotheonella</taxon>
    </lineage>
</organism>
<comment type="caution">
    <text evidence="4">The sequence shown here is derived from an EMBL/GenBank/DDBJ whole genome shotgun (WGS) entry which is preliminary data.</text>
</comment>
<dbReference type="InterPro" id="IPR041664">
    <property type="entry name" value="AAA_16"/>
</dbReference>
<dbReference type="EMBL" id="AZHX01002043">
    <property type="protein sequence ID" value="ETW97569.1"/>
    <property type="molecule type" value="Genomic_DNA"/>
</dbReference>
<evidence type="ECO:0000313" key="4">
    <source>
        <dbReference type="EMBL" id="ETW97569.1"/>
    </source>
</evidence>
<dbReference type="Gene3D" id="3.30.70.1230">
    <property type="entry name" value="Nucleotide cyclase"/>
    <property type="match status" value="1"/>
</dbReference>
<dbReference type="GO" id="GO:0004016">
    <property type="term" value="F:adenylate cyclase activity"/>
    <property type="evidence" value="ECO:0007669"/>
    <property type="project" value="UniProtKB-ARBA"/>
</dbReference>
<keyword evidence="2" id="KW-0067">ATP-binding</keyword>
<dbReference type="SUPFAM" id="SSF52540">
    <property type="entry name" value="P-loop containing nucleoside triphosphate hydrolases"/>
    <property type="match status" value="1"/>
</dbReference>
<dbReference type="InterPro" id="IPR001054">
    <property type="entry name" value="A/G_cyclase"/>
</dbReference>
<reference evidence="4 5" key="1">
    <citation type="journal article" date="2014" name="Nature">
        <title>An environmental bacterial taxon with a large and distinct metabolic repertoire.</title>
        <authorList>
            <person name="Wilson M.C."/>
            <person name="Mori T."/>
            <person name="Ruckert C."/>
            <person name="Uria A.R."/>
            <person name="Helf M.J."/>
            <person name="Takada K."/>
            <person name="Gernert C."/>
            <person name="Steffens U.A."/>
            <person name="Heycke N."/>
            <person name="Schmitt S."/>
            <person name="Rinke C."/>
            <person name="Helfrich E.J."/>
            <person name="Brachmann A.O."/>
            <person name="Gurgui C."/>
            <person name="Wakimoto T."/>
            <person name="Kracht M."/>
            <person name="Crusemann M."/>
            <person name="Hentschel U."/>
            <person name="Abe I."/>
            <person name="Matsunaga S."/>
            <person name="Kalinowski J."/>
            <person name="Takeyama H."/>
            <person name="Piel J."/>
        </authorList>
    </citation>
    <scope>NUCLEOTIDE SEQUENCE [LARGE SCALE GENOMIC DNA]</scope>
    <source>
        <strain evidence="5">TSY2</strain>
    </source>
</reference>
<proteinExistence type="predicted"/>
<gene>
    <name evidence="4" type="ORF">ETSY2_44400</name>
</gene>
<evidence type="ECO:0000259" key="3">
    <source>
        <dbReference type="Pfam" id="PF13191"/>
    </source>
</evidence>
<accession>W4LI28</accession>
<keyword evidence="5" id="KW-1185">Reference proteome</keyword>
<dbReference type="GO" id="GO:0005737">
    <property type="term" value="C:cytoplasm"/>
    <property type="evidence" value="ECO:0007669"/>
    <property type="project" value="TreeGrafter"/>
</dbReference>
<dbReference type="GO" id="GO:0035556">
    <property type="term" value="P:intracellular signal transduction"/>
    <property type="evidence" value="ECO:0007669"/>
    <property type="project" value="InterPro"/>
</dbReference>
<dbReference type="HOGENOM" id="CLU_507800_0_0_7"/>
<dbReference type="GO" id="GO:0009190">
    <property type="term" value="P:cyclic nucleotide biosynthetic process"/>
    <property type="evidence" value="ECO:0007669"/>
    <property type="project" value="InterPro"/>
</dbReference>
<sequence length="536" mass="59496">MWAYFGYPVSREEAAYQAVQAGLAVVESFEALVFRIAQRWGVRLAVRIGLHTGLVVVDATEFDGQPDTAPVDETPTMAAQLSTLAPPDSVVMSGATARLVEGFFVCEAFGTHALTGGAEPISVYRVQQASGIQHRLDATSPRRLPSFVGRDVERALFLARWTEVCQGIGQTVLMSGEPGIGKSRFVQVMREQVSDAGGISVVLRCSPVHMSTPLYPVITHLQRLLQWRHDEYSTTTLEKLERLLQGYGLSLEDMVPLLAALLGLSIPALRYPPLMLSPLVQNQRTREALMVLLAAEASRQPVLMVLEDLHWADPDTLELIGQLLEGLRTLPILALLTCRPEFRPPWTSHANYTQFVLSRLDATQTMTMMASLVRGKALPTRLVQHVIETTDGIPLFVEEYTKMLLEEGWLREAADRYTLTCSLPRHIVPATLQDTLMARFDRLTPGAEVARVAALCGREFAIDLLRAVAPLDDATIQQGLVQLLDAELIYPIGWPQPIQYRFKHVLVQEVAAQSLLRRTRQQLDRQIAQVLVTIDG</sequence>
<evidence type="ECO:0000313" key="5">
    <source>
        <dbReference type="Proteomes" id="UP000019140"/>
    </source>
</evidence>
<dbReference type="SUPFAM" id="SSF55073">
    <property type="entry name" value="Nucleotide cyclase"/>
    <property type="match status" value="1"/>
</dbReference>
<evidence type="ECO:0000256" key="1">
    <source>
        <dbReference type="ARBA" id="ARBA00022741"/>
    </source>
</evidence>
<keyword evidence="1" id="KW-0547">Nucleotide-binding</keyword>
<feature type="domain" description="Orc1-like AAA ATPase" evidence="3">
    <location>
        <begin position="147"/>
        <end position="332"/>
    </location>
</feature>
<dbReference type="InterPro" id="IPR029787">
    <property type="entry name" value="Nucleotide_cyclase"/>
</dbReference>
<dbReference type="Pfam" id="PF13191">
    <property type="entry name" value="AAA_16"/>
    <property type="match status" value="1"/>
</dbReference>